<evidence type="ECO:0000256" key="9">
    <source>
        <dbReference type="ARBA" id="ARBA00022525"/>
    </source>
</evidence>
<keyword evidence="9" id="KW-0964">Secreted</keyword>
<evidence type="ECO:0000313" key="17">
    <source>
        <dbReference type="RefSeq" id="XP_067163420.1"/>
    </source>
</evidence>
<keyword evidence="8" id="KW-0202">Cytokine</keyword>
<dbReference type="GeneID" id="136993577"/>
<dbReference type="InterPro" id="IPR001581">
    <property type="entry name" value="Leukemia_IF/oncostatin"/>
</dbReference>
<dbReference type="Proteomes" id="UP001652627">
    <property type="component" value="Chromosome 17"/>
</dbReference>
<evidence type="ECO:0000256" key="7">
    <source>
        <dbReference type="ARBA" id="ARBA00022490"/>
    </source>
</evidence>
<evidence type="ECO:0000256" key="5">
    <source>
        <dbReference type="ARBA" id="ARBA00016836"/>
    </source>
</evidence>
<evidence type="ECO:0000313" key="16">
    <source>
        <dbReference type="Proteomes" id="UP001652627"/>
    </source>
</evidence>
<keyword evidence="16" id="KW-1185">Reference proteome</keyword>
<dbReference type="PANTHER" id="PTHR15196">
    <property type="entry name" value="CILIARY NEUROTROPHIC FACTOR"/>
    <property type="match status" value="1"/>
</dbReference>
<keyword evidence="10" id="KW-0221">Differentiation</keyword>
<keyword evidence="12" id="KW-0339">Growth factor</keyword>
<dbReference type="RefSeq" id="XP_067163420.1">
    <property type="nucleotide sequence ID" value="XM_067307319.1"/>
</dbReference>
<comment type="function">
    <text evidence="14">CNTF is a survival factor for various neuronal cell types. Seems to prevent the degeneration of motor axons after axotomy.</text>
</comment>
<dbReference type="InterPro" id="IPR009079">
    <property type="entry name" value="4_helix_cytokine-like_core"/>
</dbReference>
<dbReference type="InterPro" id="IPR003624">
    <property type="entry name" value="Leukemia_IF"/>
</dbReference>
<evidence type="ECO:0000256" key="11">
    <source>
        <dbReference type="ARBA" id="ARBA00022902"/>
    </source>
</evidence>
<dbReference type="SUPFAM" id="SSF47266">
    <property type="entry name" value="4-helical cytokines"/>
    <property type="match status" value="1"/>
</dbReference>
<dbReference type="PANTHER" id="PTHR15196:SF0">
    <property type="entry name" value="CILIARY NEUROTROPHIC FACTOR"/>
    <property type="match status" value="1"/>
</dbReference>
<evidence type="ECO:0000256" key="12">
    <source>
        <dbReference type="ARBA" id="ARBA00023030"/>
    </source>
</evidence>
<dbReference type="Gene3D" id="1.20.1250.10">
    <property type="match status" value="1"/>
</dbReference>
<proteinExistence type="inferred from homology"/>
<reference evidence="17" key="1">
    <citation type="submission" date="2025-08" db="UniProtKB">
        <authorList>
            <consortium name="RefSeq"/>
        </authorList>
    </citation>
    <scope>IDENTIFICATION</scope>
    <source>
        <tissue evidence="17">Blood</tissue>
    </source>
</reference>
<evidence type="ECO:0000256" key="3">
    <source>
        <dbReference type="ARBA" id="ARBA00007988"/>
    </source>
</evidence>
<evidence type="ECO:0000256" key="1">
    <source>
        <dbReference type="ARBA" id="ARBA00004496"/>
    </source>
</evidence>
<comment type="function">
    <text evidence="13">LIF has the capacity to induce terminal differentiation in leukemic cells. Its activities include the induction of hematopoietic differentiation in normal and myeloid leukemia cells, the induction of neuronal cell differentiation, and the stimulation of acute-phase protein synthesis in hepatocytes.</text>
</comment>
<evidence type="ECO:0000256" key="14">
    <source>
        <dbReference type="ARBA" id="ARBA00025427"/>
    </source>
</evidence>
<feature type="region of interest" description="Disordered" evidence="15">
    <location>
        <begin position="199"/>
        <end position="223"/>
    </location>
</feature>
<dbReference type="Pfam" id="PF01291">
    <property type="entry name" value="LIF_OSM"/>
    <property type="match status" value="1"/>
</dbReference>
<feature type="compositionally biased region" description="Basic residues" evidence="15">
    <location>
        <begin position="203"/>
        <end position="223"/>
    </location>
</feature>
<keyword evidence="11" id="KW-0524">Neurogenesis</keyword>
<dbReference type="SMART" id="SM00080">
    <property type="entry name" value="LIF_OSM"/>
    <property type="match status" value="1"/>
</dbReference>
<protein>
    <recommendedName>
        <fullName evidence="4">Ciliary neurotrophic factor</fullName>
    </recommendedName>
    <alternativeName>
        <fullName evidence="5">Leukemia inhibitory factor</fullName>
    </alternativeName>
</protein>
<comment type="subcellular location">
    <subcellularLocation>
        <location evidence="1">Cytoplasm</location>
    </subcellularLocation>
    <subcellularLocation>
        <location evidence="2">Secreted</location>
    </subcellularLocation>
</comment>
<dbReference type="PRINTS" id="PR01883">
    <property type="entry name" value="LEUKAEMIAIF"/>
</dbReference>
<evidence type="ECO:0000256" key="8">
    <source>
        <dbReference type="ARBA" id="ARBA00022514"/>
    </source>
</evidence>
<keyword evidence="7" id="KW-0963">Cytoplasm</keyword>
<evidence type="ECO:0000256" key="2">
    <source>
        <dbReference type="ARBA" id="ARBA00004613"/>
    </source>
</evidence>
<evidence type="ECO:0000256" key="4">
    <source>
        <dbReference type="ARBA" id="ARBA00015150"/>
    </source>
</evidence>
<evidence type="ECO:0000256" key="10">
    <source>
        <dbReference type="ARBA" id="ARBA00022782"/>
    </source>
</evidence>
<evidence type="ECO:0000256" key="6">
    <source>
        <dbReference type="ARBA" id="ARBA00022473"/>
    </source>
</evidence>
<gene>
    <name evidence="17" type="primary">LOC136993577</name>
</gene>
<name>A0ABM4FEQ7_9AVES</name>
<dbReference type="InterPro" id="IPR000151">
    <property type="entry name" value="Ciliary_neurotrophic_fac_CNTF"/>
</dbReference>
<evidence type="ECO:0000256" key="13">
    <source>
        <dbReference type="ARBA" id="ARBA00024822"/>
    </source>
</evidence>
<keyword evidence="6" id="KW-0217">Developmental protein</keyword>
<comment type="similarity">
    <text evidence="3">Belongs to the CNTF family.</text>
</comment>
<accession>A0ABM4FEQ7</accession>
<organism evidence="16 17">
    <name type="scientific">Apteryx mantelli</name>
    <name type="common">North Island brown kiwi</name>
    <dbReference type="NCBI Taxonomy" id="2696672"/>
    <lineage>
        <taxon>Eukaryota</taxon>
        <taxon>Metazoa</taxon>
        <taxon>Chordata</taxon>
        <taxon>Craniata</taxon>
        <taxon>Vertebrata</taxon>
        <taxon>Euteleostomi</taxon>
        <taxon>Archelosauria</taxon>
        <taxon>Archosauria</taxon>
        <taxon>Dinosauria</taxon>
        <taxon>Saurischia</taxon>
        <taxon>Theropoda</taxon>
        <taxon>Coelurosauria</taxon>
        <taxon>Aves</taxon>
        <taxon>Palaeognathae</taxon>
        <taxon>Apterygiformes</taxon>
        <taxon>Apterygidae</taxon>
        <taxon>Apteryx</taxon>
    </lineage>
</organism>
<sequence length="223" mass="25354">MRCNARPLGVLAAVAKGLLILCTVPTNASRSSQASYLQQTHSLVRHMAEDAQELFAFYESNQSLNVNNICQSNKWVEWLPQWDVADLQAPSALQELYGAMEHMHQALQTILQHQRDLNAPGAKLLQRLTSTHLKVRGLLNNIEALLRAHGVVPVHITLPEKPVVTKVFQQKLEGCKVLWSYSRFMSKLNADLEAKGFRDCREKRRQRRGSRRGPRANKKVRRS</sequence>
<evidence type="ECO:0000256" key="15">
    <source>
        <dbReference type="SAM" id="MobiDB-lite"/>
    </source>
</evidence>